<dbReference type="PANTHER" id="PTHR42928">
    <property type="entry name" value="TRICARBOXYLATE-BINDING PROTEIN"/>
    <property type="match status" value="1"/>
</dbReference>
<comment type="caution">
    <text evidence="3">The sequence shown here is derived from an EMBL/GenBank/DDBJ whole genome shotgun (WGS) entry which is preliminary data.</text>
</comment>
<dbReference type="SUPFAM" id="SSF53850">
    <property type="entry name" value="Periplasmic binding protein-like II"/>
    <property type="match status" value="1"/>
</dbReference>
<evidence type="ECO:0000256" key="1">
    <source>
        <dbReference type="ARBA" id="ARBA00006987"/>
    </source>
</evidence>
<keyword evidence="2" id="KW-0732">Signal</keyword>
<evidence type="ECO:0000313" key="4">
    <source>
        <dbReference type="Proteomes" id="UP000646745"/>
    </source>
</evidence>
<evidence type="ECO:0000313" key="3">
    <source>
        <dbReference type="EMBL" id="GHB14921.1"/>
    </source>
</evidence>
<comment type="similarity">
    <text evidence="1">Belongs to the UPF0065 (bug) family.</text>
</comment>
<feature type="chain" id="PRO_5045437500" evidence="2">
    <location>
        <begin position="37"/>
        <end position="323"/>
    </location>
</feature>
<protein>
    <submittedName>
        <fullName evidence="3">MFS transporter</fullName>
    </submittedName>
</protein>
<organism evidence="3 4">
    <name type="scientific">Salinicola rhizosphaerae</name>
    <dbReference type="NCBI Taxonomy" id="1443141"/>
    <lineage>
        <taxon>Bacteria</taxon>
        <taxon>Pseudomonadati</taxon>
        <taxon>Pseudomonadota</taxon>
        <taxon>Gammaproteobacteria</taxon>
        <taxon>Oceanospirillales</taxon>
        <taxon>Halomonadaceae</taxon>
        <taxon>Salinicola</taxon>
    </lineage>
</organism>
<dbReference type="Pfam" id="PF03401">
    <property type="entry name" value="TctC"/>
    <property type="match status" value="1"/>
</dbReference>
<dbReference type="EMBL" id="BMZI01000002">
    <property type="protein sequence ID" value="GHB14921.1"/>
    <property type="molecule type" value="Genomic_DNA"/>
</dbReference>
<keyword evidence="4" id="KW-1185">Reference proteome</keyword>
<dbReference type="InterPro" id="IPR042100">
    <property type="entry name" value="Bug_dom1"/>
</dbReference>
<dbReference type="PIRSF" id="PIRSF017082">
    <property type="entry name" value="YflP"/>
    <property type="match status" value="1"/>
</dbReference>
<name>A0ABQ3DT18_9GAMM</name>
<dbReference type="RefSeq" id="WP_189443701.1">
    <property type="nucleotide sequence ID" value="NZ_BMZI01000002.1"/>
</dbReference>
<gene>
    <name evidence="3" type="ORF">GCM10009038_11790</name>
</gene>
<dbReference type="Gene3D" id="3.40.190.10">
    <property type="entry name" value="Periplasmic binding protein-like II"/>
    <property type="match status" value="1"/>
</dbReference>
<sequence length="323" mass="33998">MTSIRTSGGTTRVASLTSLASLVAAALIGTSPSASAADTLDVVVPFAAGGATDIVARSFEPTFSQQLGVTSVVRNVAGASATVGTAEVANSEGNPNIIGYEPAGALTIQPSLKDLPYGPDSFTYICRTVSNPMFLMVSKSSDITSFQQLSDESQEQPFLYGSSGPGTLPHLAMAALTVNSDLKAQHVPYSGSGPAMNALAGNEIQIMADTETILENYDLRPLAVFAEHRVEGYPDVPTMQELGLPEMDFAVWQGVVAPKGISDERAQQYADACKATVESEKFKTFAEKAKAGIAYLGPDDFKAYVEQRVEANKQVLKDAGLTE</sequence>
<accession>A0ABQ3DT18</accession>
<dbReference type="InterPro" id="IPR005064">
    <property type="entry name" value="BUG"/>
</dbReference>
<proteinExistence type="inferred from homology"/>
<evidence type="ECO:0000256" key="2">
    <source>
        <dbReference type="SAM" id="SignalP"/>
    </source>
</evidence>
<dbReference type="PANTHER" id="PTHR42928:SF5">
    <property type="entry name" value="BLR1237 PROTEIN"/>
    <property type="match status" value="1"/>
</dbReference>
<dbReference type="CDD" id="cd07012">
    <property type="entry name" value="PBP2_Bug_TTT"/>
    <property type="match status" value="1"/>
</dbReference>
<feature type="signal peptide" evidence="2">
    <location>
        <begin position="1"/>
        <end position="36"/>
    </location>
</feature>
<dbReference type="Gene3D" id="3.40.190.150">
    <property type="entry name" value="Bordetella uptake gene, domain 1"/>
    <property type="match status" value="1"/>
</dbReference>
<dbReference type="Proteomes" id="UP000646745">
    <property type="component" value="Unassembled WGS sequence"/>
</dbReference>
<reference evidence="4" key="1">
    <citation type="journal article" date="2019" name="Int. J. Syst. Evol. Microbiol.">
        <title>The Global Catalogue of Microorganisms (GCM) 10K type strain sequencing project: providing services to taxonomists for standard genome sequencing and annotation.</title>
        <authorList>
            <consortium name="The Broad Institute Genomics Platform"/>
            <consortium name="The Broad Institute Genome Sequencing Center for Infectious Disease"/>
            <person name="Wu L."/>
            <person name="Ma J."/>
        </authorList>
    </citation>
    <scope>NUCLEOTIDE SEQUENCE [LARGE SCALE GENOMIC DNA]</scope>
    <source>
        <strain evidence="4">KCTC 32998</strain>
    </source>
</reference>